<reference evidence="7" key="1">
    <citation type="submission" date="2021-05" db="EMBL/GenBank/DDBJ databases">
        <authorList>
            <person name="Stam R."/>
        </authorList>
    </citation>
    <scope>NUCLEOTIDE SEQUENCE</scope>
    <source>
        <strain evidence="7">CS162</strain>
    </source>
</reference>
<feature type="active site" description="Proton acceptor" evidence="4">
    <location>
        <position position="350"/>
    </location>
</feature>
<evidence type="ECO:0000313" key="7">
    <source>
        <dbReference type="EMBL" id="CAG5148288.1"/>
    </source>
</evidence>
<proteinExistence type="predicted"/>
<dbReference type="PANTHER" id="PTHR24185:SF1">
    <property type="entry name" value="CALCIUM-INDEPENDENT PHOSPHOLIPASE A2-GAMMA"/>
    <property type="match status" value="1"/>
</dbReference>
<dbReference type="CDD" id="cd07199">
    <property type="entry name" value="Pat17_PNPLA8_PNPLA9_like"/>
    <property type="match status" value="1"/>
</dbReference>
<dbReference type="GeneID" id="67013595"/>
<dbReference type="GO" id="GO:0046486">
    <property type="term" value="P:glycerolipid metabolic process"/>
    <property type="evidence" value="ECO:0007669"/>
    <property type="project" value="UniProtKB-ARBA"/>
</dbReference>
<evidence type="ECO:0000256" key="2">
    <source>
        <dbReference type="ARBA" id="ARBA00022963"/>
    </source>
</evidence>
<dbReference type="AlphaFoldDB" id="A0A8J2MWU1"/>
<dbReference type="Pfam" id="PF01734">
    <property type="entry name" value="Patatin"/>
    <property type="match status" value="1"/>
</dbReference>
<evidence type="ECO:0000256" key="4">
    <source>
        <dbReference type="PROSITE-ProRule" id="PRU01161"/>
    </source>
</evidence>
<evidence type="ECO:0000256" key="5">
    <source>
        <dbReference type="SAM" id="MobiDB-lite"/>
    </source>
</evidence>
<feature type="short sequence motif" description="GXSXG" evidence="4">
    <location>
        <begin position="190"/>
        <end position="194"/>
    </location>
</feature>
<dbReference type="GO" id="GO:0047499">
    <property type="term" value="F:calcium-independent phospholipase A2 activity"/>
    <property type="evidence" value="ECO:0007669"/>
    <property type="project" value="TreeGrafter"/>
</dbReference>
<name>A0A8J2MWU1_9PLEO</name>
<dbReference type="GO" id="GO:0016020">
    <property type="term" value="C:membrane"/>
    <property type="evidence" value="ECO:0007669"/>
    <property type="project" value="TreeGrafter"/>
</dbReference>
<dbReference type="InterPro" id="IPR016035">
    <property type="entry name" value="Acyl_Trfase/lysoPLipase"/>
</dbReference>
<feature type="active site" description="Nucleophile" evidence="4">
    <location>
        <position position="192"/>
    </location>
</feature>
<feature type="short sequence motif" description="DGA/G" evidence="4">
    <location>
        <begin position="350"/>
        <end position="352"/>
    </location>
</feature>
<evidence type="ECO:0000259" key="6">
    <source>
        <dbReference type="PROSITE" id="PS51635"/>
    </source>
</evidence>
<dbReference type="SUPFAM" id="SSF52151">
    <property type="entry name" value="FabD/lysophospholipase-like"/>
    <property type="match status" value="1"/>
</dbReference>
<evidence type="ECO:0000256" key="1">
    <source>
        <dbReference type="ARBA" id="ARBA00022801"/>
    </source>
</evidence>
<dbReference type="InterPro" id="IPR002641">
    <property type="entry name" value="PNPLA_dom"/>
</dbReference>
<keyword evidence="3 4" id="KW-0443">Lipid metabolism</keyword>
<gene>
    <name evidence="7" type="ORF">ALTATR162_LOCUS2179</name>
</gene>
<organism evidence="7 8">
    <name type="scientific">Alternaria atra</name>
    <dbReference type="NCBI Taxonomy" id="119953"/>
    <lineage>
        <taxon>Eukaryota</taxon>
        <taxon>Fungi</taxon>
        <taxon>Dikarya</taxon>
        <taxon>Ascomycota</taxon>
        <taxon>Pezizomycotina</taxon>
        <taxon>Dothideomycetes</taxon>
        <taxon>Pleosporomycetidae</taxon>
        <taxon>Pleosporales</taxon>
        <taxon>Pleosporineae</taxon>
        <taxon>Pleosporaceae</taxon>
        <taxon>Alternaria</taxon>
        <taxon>Alternaria sect. Ulocladioides</taxon>
    </lineage>
</organism>
<dbReference type="RefSeq" id="XP_043165716.1">
    <property type="nucleotide sequence ID" value="XM_043309781.1"/>
</dbReference>
<dbReference type="PANTHER" id="PTHR24185">
    <property type="entry name" value="CALCIUM-INDEPENDENT PHOSPHOLIPASE A2-GAMMA"/>
    <property type="match status" value="1"/>
</dbReference>
<evidence type="ECO:0000313" key="8">
    <source>
        <dbReference type="Proteomes" id="UP000676310"/>
    </source>
</evidence>
<dbReference type="EMBL" id="CAJRGZ010000015">
    <property type="protein sequence ID" value="CAG5148288.1"/>
    <property type="molecule type" value="Genomic_DNA"/>
</dbReference>
<feature type="domain" description="PNPLA" evidence="6">
    <location>
        <begin position="151"/>
        <end position="363"/>
    </location>
</feature>
<protein>
    <recommendedName>
        <fullName evidence="6">PNPLA domain-containing protein</fullName>
    </recommendedName>
</protein>
<keyword evidence="8" id="KW-1185">Reference proteome</keyword>
<dbReference type="Proteomes" id="UP000676310">
    <property type="component" value="Unassembled WGS sequence"/>
</dbReference>
<dbReference type="GO" id="GO:0016042">
    <property type="term" value="P:lipid catabolic process"/>
    <property type="evidence" value="ECO:0007669"/>
    <property type="project" value="UniProtKB-UniRule"/>
</dbReference>
<keyword evidence="1 4" id="KW-0378">Hydrolase</keyword>
<comment type="caution">
    <text evidence="7">The sequence shown here is derived from an EMBL/GenBank/DDBJ whole genome shotgun (WGS) entry which is preliminary data.</text>
</comment>
<dbReference type="PROSITE" id="PS51635">
    <property type="entry name" value="PNPLA"/>
    <property type="match status" value="1"/>
</dbReference>
<feature type="short sequence motif" description="GXGXXG" evidence="4">
    <location>
        <begin position="155"/>
        <end position="160"/>
    </location>
</feature>
<evidence type="ECO:0000256" key="3">
    <source>
        <dbReference type="ARBA" id="ARBA00023098"/>
    </source>
</evidence>
<sequence>MRERASDFTQFNYAHFQALTKQALNQISNNITKPLRFASASRPRGFTTDLLETCLSDFLLQMPSQAWLWHFAAPLLASALLLASYPPGSHNFAPDYLFDALYSAPCKAAIAAYTMLEEIQHKFLSAVLQEFKDIFKTYVDNTLPATGIRMLSVDGGGVRGVIPLIFLQHLDRALAPLGCAIRDHFDFVCGTSAGGLVVIGMFLLQWGATESIQRFEQVAAKTFGRRKALISRALQLVIAYVEDGQYSLAAVQEAFRKTFNSPLSSYTLQMFNPLRNDTKVAVTTTAVHDSLPWLFTNYNGGRRHDDVGYDVVRAEKAQNDITVSDAACCTSAAPWFFKPQAVRSLGTYQDGGLQHNNPASIAQWESHFLWPTKRDPDFALSLGTGFAAKSASLGLTIPRFYKRLFNSFMRNLDSEDAWKRYYNSLDPKVRPRYHRLNVKFTGPEPSLDDANQIPCLKDVALRKIDEDNIAITSVVDLMLASMFYFELDALPILDGGNYLCLGYIRCRLDLPVEGLRYLYNQLLETSSWFLIQGSPIHCVQSIPKGPPPFKRRVNFRAESIDEVIAFSLGGITSTVRPLSGFPTSLRKLIEDQRLEKPFGTLDHVVSEKPLPAIPAKRPSAIQSPEHDYDPKKTRVRTGFF</sequence>
<accession>A0A8J2MWU1</accession>
<dbReference type="GO" id="GO:0019369">
    <property type="term" value="P:arachidonate metabolic process"/>
    <property type="evidence" value="ECO:0007669"/>
    <property type="project" value="TreeGrafter"/>
</dbReference>
<feature type="region of interest" description="Disordered" evidence="5">
    <location>
        <begin position="614"/>
        <end position="640"/>
    </location>
</feature>
<dbReference type="Gene3D" id="3.40.1090.10">
    <property type="entry name" value="Cytosolic phospholipase A2 catalytic domain"/>
    <property type="match status" value="1"/>
</dbReference>
<dbReference type="OrthoDB" id="194358at2759"/>
<keyword evidence="2 4" id="KW-0442">Lipid degradation</keyword>